<dbReference type="SMART" id="SM00326">
    <property type="entry name" value="SH3"/>
    <property type="match status" value="1"/>
</dbReference>
<dbReference type="PROSITE" id="PS50020">
    <property type="entry name" value="WW_DOMAIN_2"/>
    <property type="match status" value="1"/>
</dbReference>
<dbReference type="PANTHER" id="PTHR23176:SF107">
    <property type="entry name" value="RHO GTPASE-ACTIVATING PROTEIN 12"/>
    <property type="match status" value="1"/>
</dbReference>
<dbReference type="InterPro" id="IPR036020">
    <property type="entry name" value="WW_dom_sf"/>
</dbReference>
<feature type="region of interest" description="Disordered" evidence="3">
    <location>
        <begin position="439"/>
        <end position="486"/>
    </location>
</feature>
<dbReference type="Ensembl" id="ENSCPVT00000005037.2">
    <property type="protein sequence ID" value="ENSCPVP00000004867.1"/>
    <property type="gene ID" value="ENSCPVG00000003479.2"/>
</dbReference>
<keyword evidence="2" id="KW-0343">GTPase activation</keyword>
<dbReference type="Gene3D" id="2.30.29.30">
    <property type="entry name" value="Pleckstrin-homology domain (PH domain)/Phosphotyrosine-binding domain (PTB)"/>
    <property type="match status" value="1"/>
</dbReference>
<feature type="region of interest" description="Disordered" evidence="3">
    <location>
        <begin position="194"/>
        <end position="222"/>
    </location>
</feature>
<dbReference type="RefSeq" id="XP_030822650.1">
    <property type="nucleotide sequence ID" value="XM_030966790.1"/>
</dbReference>
<dbReference type="SUPFAM" id="SSF48350">
    <property type="entry name" value="GTPase activation domain, GAP"/>
    <property type="match status" value="1"/>
</dbReference>
<organism evidence="4 5">
    <name type="scientific">Geospiza parvula</name>
    <name type="common">Small tree-finch</name>
    <name type="synonym">Camarhynchus parvulus</name>
    <dbReference type="NCBI Taxonomy" id="87175"/>
    <lineage>
        <taxon>Eukaryota</taxon>
        <taxon>Metazoa</taxon>
        <taxon>Chordata</taxon>
        <taxon>Craniata</taxon>
        <taxon>Vertebrata</taxon>
        <taxon>Euteleostomi</taxon>
        <taxon>Archelosauria</taxon>
        <taxon>Archosauria</taxon>
        <taxon>Dinosauria</taxon>
        <taxon>Saurischia</taxon>
        <taxon>Theropoda</taxon>
        <taxon>Coelurosauria</taxon>
        <taxon>Aves</taxon>
        <taxon>Neognathae</taxon>
        <taxon>Neoaves</taxon>
        <taxon>Telluraves</taxon>
        <taxon>Australaves</taxon>
        <taxon>Passeriformes</taxon>
        <taxon>Thraupidae</taxon>
        <taxon>Camarhynchus</taxon>
    </lineage>
</organism>
<evidence type="ECO:0000256" key="1">
    <source>
        <dbReference type="ARBA" id="ARBA00022443"/>
    </source>
</evidence>
<dbReference type="Pfam" id="PF00169">
    <property type="entry name" value="PH"/>
    <property type="match status" value="1"/>
</dbReference>
<dbReference type="CTD" id="94134"/>
<evidence type="ECO:0000256" key="3">
    <source>
        <dbReference type="SAM" id="MobiDB-lite"/>
    </source>
</evidence>
<dbReference type="Gene3D" id="2.30.30.40">
    <property type="entry name" value="SH3 Domains"/>
    <property type="match status" value="1"/>
</dbReference>
<dbReference type="CDD" id="cd12070">
    <property type="entry name" value="SH3_ARHGAP12"/>
    <property type="match status" value="1"/>
</dbReference>
<dbReference type="GO" id="GO:0007165">
    <property type="term" value="P:signal transduction"/>
    <property type="evidence" value="ECO:0007669"/>
    <property type="project" value="InterPro"/>
</dbReference>
<keyword evidence="5" id="KW-1185">Reference proteome</keyword>
<gene>
    <name evidence="4" type="primary">ARHGAP12</name>
</gene>
<evidence type="ECO:0000313" key="5">
    <source>
        <dbReference type="Proteomes" id="UP000694382"/>
    </source>
</evidence>
<dbReference type="Pfam" id="PF00018">
    <property type="entry name" value="SH3_1"/>
    <property type="match status" value="1"/>
</dbReference>
<dbReference type="SMART" id="SM00324">
    <property type="entry name" value="RhoGAP"/>
    <property type="match status" value="1"/>
</dbReference>
<dbReference type="SMART" id="SM00233">
    <property type="entry name" value="PH"/>
    <property type="match status" value="1"/>
</dbReference>
<dbReference type="InterPro" id="IPR000198">
    <property type="entry name" value="RhoGAP_dom"/>
</dbReference>
<accession>A0A8C3MGG7</accession>
<dbReference type="PROSITE" id="PS50238">
    <property type="entry name" value="RHOGAP"/>
    <property type="match status" value="1"/>
</dbReference>
<feature type="compositionally biased region" description="Low complexity" evidence="3">
    <location>
        <begin position="301"/>
        <end position="312"/>
    </location>
</feature>
<dbReference type="PROSITE" id="PS50002">
    <property type="entry name" value="SH3"/>
    <property type="match status" value="1"/>
</dbReference>
<dbReference type="SUPFAM" id="SSF50729">
    <property type="entry name" value="PH domain-like"/>
    <property type="match status" value="1"/>
</dbReference>
<dbReference type="InterPro" id="IPR036028">
    <property type="entry name" value="SH3-like_dom_sf"/>
</dbReference>
<dbReference type="Proteomes" id="UP000694382">
    <property type="component" value="Chromosome 2"/>
</dbReference>
<feature type="compositionally biased region" description="Basic and acidic residues" evidence="3">
    <location>
        <begin position="450"/>
        <end position="469"/>
    </location>
</feature>
<dbReference type="PROSITE" id="PS50003">
    <property type="entry name" value="PH_DOMAIN"/>
    <property type="match status" value="1"/>
</dbReference>
<protein>
    <submittedName>
        <fullName evidence="4">Rho GTPase activating protein 12</fullName>
    </submittedName>
</protein>
<proteinExistence type="predicted"/>
<dbReference type="InterPro" id="IPR050729">
    <property type="entry name" value="Rho-GAP"/>
</dbReference>
<dbReference type="SUPFAM" id="SSF51045">
    <property type="entry name" value="WW domain"/>
    <property type="match status" value="1"/>
</dbReference>
<dbReference type="InterPro" id="IPR001452">
    <property type="entry name" value="SH3_domain"/>
</dbReference>
<dbReference type="InterPro" id="IPR001202">
    <property type="entry name" value="WW_dom"/>
</dbReference>
<dbReference type="Pfam" id="PF16618">
    <property type="entry name" value="SH3-WW_linker"/>
    <property type="match status" value="1"/>
</dbReference>
<sequence length="707" mass="80581">MADKGGKMLPGQFYIQVEYDYEYEAKDKKIVIKQGEKYILVKKTNDDWWQVKRDENSKPFYVPAQYVKEIPRKALMPPVKQASMLPNNTVKLTHGLQRSTENVNKSPELSSFGKSSPVQVSCLVRDANQNLGPNNSPCQTFGLSLDLTQNNGKLNNELQSPKVSNQFRTISMGHFPCPEFLEIEKTSFLHEQSCDSAGEGSEKIHQDSESGDELSSSSTEQVQWIKHADEQGRPYYYSADGSRSEWELPKYNASPQQQRDIIKSRSLDRRLQEPIVLTKWRHSTIVLDTNDKESSAASKASFPENESSPSSPKHQATGQEKYGLLNVTKITENGKKVRKNWMSSWAVLQGSSLLFTKTQGSGTGWKFGVNQSKPEFTVDLKGALIDWASKDKSSKKNVIELKTRQGTELLIQSDNDSFINEWYKVLNYTINNQVIESDEALDDEVPDSPGVEKQDKEKDKEKENKDSKKLRSVKAPSNIDSTDQKKTKTKLKKFLTRRPTLQAVREKGYIKDQVFGSNLTSLCQRENSTVPKFVKLCIEHVEEHGLDIDGLYRVSGNLAVIQKLRFAVNHDEKLDLNDSKWEDIHVITGALKMFFRELPEPLFTYNHFNDFVNAIKQEPRQRVPAVKDLIKQLPKPNQDTMQVLFRHLKRVVENGEKNRMTYQSIAIVFGPTLLKPEKETGNIAVHTVYQNQIVELILLELNSIFGR</sequence>
<keyword evidence="1" id="KW-0728">SH3 domain</keyword>
<dbReference type="InterPro" id="IPR035491">
    <property type="entry name" value="ARHGAP12_SH3"/>
</dbReference>
<evidence type="ECO:0000313" key="4">
    <source>
        <dbReference type="Ensembl" id="ENSCPVP00000004867.1"/>
    </source>
</evidence>
<dbReference type="PANTHER" id="PTHR23176">
    <property type="entry name" value="RHO/RAC/CDC GTPASE-ACTIVATING PROTEIN"/>
    <property type="match status" value="1"/>
</dbReference>
<dbReference type="FunFam" id="2.30.30.40:FF:000056">
    <property type="entry name" value="rho GTPase-activating protein 12 isoform X1"/>
    <property type="match status" value="1"/>
</dbReference>
<dbReference type="FunFam" id="2.30.29.30:FF:000100">
    <property type="entry name" value="Rho GTPase activating protein 12"/>
    <property type="match status" value="1"/>
</dbReference>
<reference evidence="4" key="3">
    <citation type="submission" date="2025-09" db="UniProtKB">
        <authorList>
            <consortium name="Ensembl"/>
        </authorList>
    </citation>
    <scope>IDENTIFICATION</scope>
</reference>
<dbReference type="CDD" id="cd04403">
    <property type="entry name" value="RhoGAP_ARHGAP27_15_12_9"/>
    <property type="match status" value="1"/>
</dbReference>
<dbReference type="CDD" id="cd13233">
    <property type="entry name" value="PH_ARHGAP9-like"/>
    <property type="match status" value="1"/>
</dbReference>
<name>A0A8C3MGG7_GEOPR</name>
<feature type="region of interest" description="Disordered" evidence="3">
    <location>
        <begin position="291"/>
        <end position="322"/>
    </location>
</feature>
<evidence type="ECO:0000256" key="2">
    <source>
        <dbReference type="ARBA" id="ARBA00022468"/>
    </source>
</evidence>
<dbReference type="AlphaFoldDB" id="A0A8C3MGG7"/>
<dbReference type="InterPro" id="IPR011993">
    <property type="entry name" value="PH-like_dom_sf"/>
</dbReference>
<dbReference type="GeneID" id="115914298"/>
<dbReference type="GO" id="GO:0005737">
    <property type="term" value="C:cytoplasm"/>
    <property type="evidence" value="ECO:0007669"/>
    <property type="project" value="TreeGrafter"/>
</dbReference>
<dbReference type="GO" id="GO:0005096">
    <property type="term" value="F:GTPase activator activity"/>
    <property type="evidence" value="ECO:0007669"/>
    <property type="project" value="UniProtKB-KW"/>
</dbReference>
<dbReference type="SUPFAM" id="SSF50044">
    <property type="entry name" value="SH3-domain"/>
    <property type="match status" value="1"/>
</dbReference>
<dbReference type="CDD" id="cd00201">
    <property type="entry name" value="WW"/>
    <property type="match status" value="1"/>
</dbReference>
<reference evidence="4" key="2">
    <citation type="submission" date="2025-08" db="UniProtKB">
        <authorList>
            <consortium name="Ensembl"/>
        </authorList>
    </citation>
    <scope>IDENTIFICATION</scope>
</reference>
<reference evidence="4" key="1">
    <citation type="submission" date="2020-02" db="EMBL/GenBank/DDBJ databases">
        <authorList>
            <person name="Enbody D E."/>
            <person name="Pettersson E M."/>
        </authorList>
    </citation>
    <scope>NUCLEOTIDE SEQUENCE [LARGE SCALE GENOMIC DNA]</scope>
</reference>
<dbReference type="Gene3D" id="1.10.555.10">
    <property type="entry name" value="Rho GTPase activation protein"/>
    <property type="match status" value="1"/>
</dbReference>
<dbReference type="InterPro" id="IPR008936">
    <property type="entry name" value="Rho_GTPase_activation_prot"/>
</dbReference>
<dbReference type="Pfam" id="PF00620">
    <property type="entry name" value="RhoGAP"/>
    <property type="match status" value="1"/>
</dbReference>
<dbReference type="InterPro" id="IPR001849">
    <property type="entry name" value="PH_domain"/>
</dbReference>
<dbReference type="FunFam" id="1.10.555.10:FF:000003">
    <property type="entry name" value="Putative rho GTPase-activating protein 12"/>
    <property type="match status" value="1"/>
</dbReference>